<feature type="domain" description="Ketoreductase" evidence="2">
    <location>
        <begin position="10"/>
        <end position="197"/>
    </location>
</feature>
<dbReference type="PANTHER" id="PTHR42760">
    <property type="entry name" value="SHORT-CHAIN DEHYDROGENASES/REDUCTASES FAMILY MEMBER"/>
    <property type="match status" value="1"/>
</dbReference>
<dbReference type="SMART" id="SM00822">
    <property type="entry name" value="PKS_KR"/>
    <property type="match status" value="1"/>
</dbReference>
<evidence type="ECO:0000259" key="2">
    <source>
        <dbReference type="SMART" id="SM00822"/>
    </source>
</evidence>
<dbReference type="InterPro" id="IPR036291">
    <property type="entry name" value="NAD(P)-bd_dom_sf"/>
</dbReference>
<dbReference type="Proteomes" id="UP001081283">
    <property type="component" value="Unassembled WGS sequence"/>
</dbReference>
<comment type="similarity">
    <text evidence="1">Belongs to the short-chain dehydrogenases/reductases (SDR) family.</text>
</comment>
<evidence type="ECO:0000313" key="3">
    <source>
        <dbReference type="EMBL" id="MCY0096808.1"/>
    </source>
</evidence>
<organism evidence="3 4">
    <name type="scientific">Hoeflea ulvae</name>
    <dbReference type="NCBI Taxonomy" id="2983764"/>
    <lineage>
        <taxon>Bacteria</taxon>
        <taxon>Pseudomonadati</taxon>
        <taxon>Pseudomonadota</taxon>
        <taxon>Alphaproteobacteria</taxon>
        <taxon>Hyphomicrobiales</taxon>
        <taxon>Rhizobiaceae</taxon>
        <taxon>Hoeflea</taxon>
    </lineage>
</organism>
<dbReference type="EMBL" id="JAOVZQ010000001">
    <property type="protein sequence ID" value="MCY0096808.1"/>
    <property type="molecule type" value="Genomic_DNA"/>
</dbReference>
<name>A0ABT3YLP9_9HYPH</name>
<dbReference type="PRINTS" id="PR00081">
    <property type="entry name" value="GDHRDH"/>
</dbReference>
<dbReference type="RefSeq" id="WP_267614632.1">
    <property type="nucleotide sequence ID" value="NZ_JAOVZQ010000001.1"/>
</dbReference>
<evidence type="ECO:0000256" key="1">
    <source>
        <dbReference type="ARBA" id="ARBA00006484"/>
    </source>
</evidence>
<dbReference type="InterPro" id="IPR057326">
    <property type="entry name" value="KR_dom"/>
</dbReference>
<dbReference type="Pfam" id="PF13561">
    <property type="entry name" value="adh_short_C2"/>
    <property type="match status" value="1"/>
</dbReference>
<dbReference type="SUPFAM" id="SSF51735">
    <property type="entry name" value="NAD(P)-binding Rossmann-fold domains"/>
    <property type="match status" value="1"/>
</dbReference>
<dbReference type="PROSITE" id="PS00061">
    <property type="entry name" value="ADH_SHORT"/>
    <property type="match status" value="1"/>
</dbReference>
<keyword evidence="4" id="KW-1185">Reference proteome</keyword>
<protein>
    <submittedName>
        <fullName evidence="3">SDR family oxidoreductase</fullName>
    </submittedName>
</protein>
<dbReference type="InterPro" id="IPR002347">
    <property type="entry name" value="SDR_fam"/>
</dbReference>
<comment type="caution">
    <text evidence="3">The sequence shown here is derived from an EMBL/GenBank/DDBJ whole genome shotgun (WGS) entry which is preliminary data.</text>
</comment>
<dbReference type="InterPro" id="IPR020904">
    <property type="entry name" value="Sc_DH/Rdtase_CS"/>
</dbReference>
<gene>
    <name evidence="3" type="ORF">OEG82_22740</name>
</gene>
<proteinExistence type="inferred from homology"/>
<dbReference type="Gene3D" id="3.40.50.720">
    <property type="entry name" value="NAD(P)-binding Rossmann-like Domain"/>
    <property type="match status" value="1"/>
</dbReference>
<reference evidence="3" key="1">
    <citation type="submission" date="2022-10" db="EMBL/GenBank/DDBJ databases">
        <title>Hoeflea sp. J2-29, isolated from marine algae.</title>
        <authorList>
            <person name="Kristyanto S."/>
            <person name="Kim J.M."/>
            <person name="Jeon C.O."/>
        </authorList>
    </citation>
    <scope>NUCLEOTIDE SEQUENCE</scope>
    <source>
        <strain evidence="3">J2-29</strain>
    </source>
</reference>
<dbReference type="PRINTS" id="PR00080">
    <property type="entry name" value="SDRFAMILY"/>
</dbReference>
<sequence length="276" mass="28402">MNVRFDFSGKTVLVTGAASGIGRATVEALVKAGAAVGIADIQGDEADAFAETIRGQGGAAIGLTLDVRDAAATERAVEMLEDELGPIFGLVTAAGLSRPAPAESMSEASWDLVMDTNLKGMFLSCQSAGRRMLAHGAGAIVNIGSVNSLGGFAGRSNYCSSKFGVAGLTDVLAIEWGRRGIRVNAVAPNGVDTPLVRQGIPPSFVTEVLDDRTPMGRMALPGEIASTVLFLLSDAASYVTGSMLRVDGGLCSGFYTHRQGADLASAALLRDGVYSE</sequence>
<accession>A0ABT3YLP9</accession>
<evidence type="ECO:0000313" key="4">
    <source>
        <dbReference type="Proteomes" id="UP001081283"/>
    </source>
</evidence>